<keyword evidence="3" id="KW-1185">Reference proteome</keyword>
<proteinExistence type="predicted"/>
<dbReference type="NCBIfam" id="TIGR02122">
    <property type="entry name" value="TRAP_TAXI"/>
    <property type="match status" value="1"/>
</dbReference>
<dbReference type="PANTHER" id="PTHR42941:SF1">
    <property type="entry name" value="SLL1037 PROTEIN"/>
    <property type="match status" value="1"/>
</dbReference>
<dbReference type="InterPro" id="IPR011852">
    <property type="entry name" value="TRAP_TAXI"/>
</dbReference>
<dbReference type="PANTHER" id="PTHR42941">
    <property type="entry name" value="SLL1037 PROTEIN"/>
    <property type="match status" value="1"/>
</dbReference>
<evidence type="ECO:0000256" key="1">
    <source>
        <dbReference type="SAM" id="SignalP"/>
    </source>
</evidence>
<dbReference type="RefSeq" id="WP_198880816.1">
    <property type="nucleotide sequence ID" value="NZ_JAEKJA010000003.1"/>
</dbReference>
<dbReference type="SUPFAM" id="SSF53850">
    <property type="entry name" value="Periplasmic binding protein-like II"/>
    <property type="match status" value="1"/>
</dbReference>
<name>A0A934MFG7_9HYPH</name>
<dbReference type="Gene3D" id="3.40.190.10">
    <property type="entry name" value="Periplasmic binding protein-like II"/>
    <property type="match status" value="2"/>
</dbReference>
<reference evidence="2" key="1">
    <citation type="submission" date="2020-12" db="EMBL/GenBank/DDBJ databases">
        <title>Bacterial taxonomy.</title>
        <authorList>
            <person name="Pan X."/>
        </authorList>
    </citation>
    <scope>NUCLEOTIDE SEQUENCE</scope>
    <source>
        <strain evidence="2">B2012</strain>
    </source>
</reference>
<feature type="chain" id="PRO_5037826523" evidence="1">
    <location>
        <begin position="21"/>
        <end position="307"/>
    </location>
</feature>
<organism evidence="2 3">
    <name type="scientific">Acuticoccus mangrovi</name>
    <dbReference type="NCBI Taxonomy" id="2796142"/>
    <lineage>
        <taxon>Bacteria</taxon>
        <taxon>Pseudomonadati</taxon>
        <taxon>Pseudomonadota</taxon>
        <taxon>Alphaproteobacteria</taxon>
        <taxon>Hyphomicrobiales</taxon>
        <taxon>Amorphaceae</taxon>
        <taxon>Acuticoccus</taxon>
    </lineage>
</organism>
<evidence type="ECO:0000313" key="3">
    <source>
        <dbReference type="Proteomes" id="UP000609531"/>
    </source>
</evidence>
<gene>
    <name evidence="2" type="ORF">JCR33_04380</name>
</gene>
<comment type="caution">
    <text evidence="2">The sequence shown here is derived from an EMBL/GenBank/DDBJ whole genome shotgun (WGS) entry which is preliminary data.</text>
</comment>
<keyword evidence="1" id="KW-0732">Signal</keyword>
<protein>
    <submittedName>
        <fullName evidence="2">TAXI family TRAP transporter solute-binding subunit</fullName>
    </submittedName>
</protein>
<sequence length="307" mass="31257">MMKSLLVALAATLAATAADAQTVRFGAGQQGSQNYGVNAALAQAVDERTPLSAQVQSFGGPTAYLPLLSSGELDFAAVVTPDAGDAVRGKGPFDGNALGDLTLVAPLFPSPVGLMVRADDGIATIADLKGKRVAWGIPAQASLLPYVEGALANGGLSIDDVEQVPVASVANGVDALVDGSVDATLFALRSGKVVQADSAVGGVKWLPFDDSEAAVAAMQAVAPESYLVPVKPEDKVVGAPEPMMTMAYDYVLLANAGVADETVAAVLTMLHDDGAEIAAANRVIGAITEESLNRDYPAFTRHPAAAK</sequence>
<dbReference type="Proteomes" id="UP000609531">
    <property type="component" value="Unassembled WGS sequence"/>
</dbReference>
<accession>A0A934MFG7</accession>
<dbReference type="AlphaFoldDB" id="A0A934MFG7"/>
<dbReference type="Pfam" id="PF16868">
    <property type="entry name" value="NMT1_3"/>
    <property type="match status" value="1"/>
</dbReference>
<feature type="signal peptide" evidence="1">
    <location>
        <begin position="1"/>
        <end position="20"/>
    </location>
</feature>
<dbReference type="EMBL" id="JAEKJA010000003">
    <property type="protein sequence ID" value="MBJ3774910.1"/>
    <property type="molecule type" value="Genomic_DNA"/>
</dbReference>
<evidence type="ECO:0000313" key="2">
    <source>
        <dbReference type="EMBL" id="MBJ3774910.1"/>
    </source>
</evidence>